<feature type="compositionally biased region" description="Pro residues" evidence="1">
    <location>
        <begin position="146"/>
        <end position="168"/>
    </location>
</feature>
<dbReference type="AlphaFoldDB" id="A0AAE0GH78"/>
<sequence length="185" mass="19559">MALCFEHRPLCHLCKVTNAILKSVFKLGPKKRPLVAVLFVCLFLIHQESASSQGTIPVAPTTVDADESIAGPRRQLLSCTDLPEGNTWHDGSSWGNCNTYYSDNLCTSSGGYGSGWLTEWGSFSGWTSYGLDATEACCVCGGGSRPSPPPPSPPPPKPPPPSPPPPNPLGGGHRLTNDGRHPGPL</sequence>
<evidence type="ECO:0000313" key="2">
    <source>
        <dbReference type="EMBL" id="KAK3278006.1"/>
    </source>
</evidence>
<comment type="caution">
    <text evidence="2">The sequence shown here is derived from an EMBL/GenBank/DDBJ whole genome shotgun (WGS) entry which is preliminary data.</text>
</comment>
<organism evidence="2 3">
    <name type="scientific">Cymbomonas tetramitiformis</name>
    <dbReference type="NCBI Taxonomy" id="36881"/>
    <lineage>
        <taxon>Eukaryota</taxon>
        <taxon>Viridiplantae</taxon>
        <taxon>Chlorophyta</taxon>
        <taxon>Pyramimonadophyceae</taxon>
        <taxon>Pyramimonadales</taxon>
        <taxon>Pyramimonadaceae</taxon>
        <taxon>Cymbomonas</taxon>
    </lineage>
</organism>
<dbReference type="Proteomes" id="UP001190700">
    <property type="component" value="Unassembled WGS sequence"/>
</dbReference>
<proteinExistence type="predicted"/>
<reference evidence="2 3" key="1">
    <citation type="journal article" date="2015" name="Genome Biol. Evol.">
        <title>Comparative Genomics of a Bacterivorous Green Alga Reveals Evolutionary Causalities and Consequences of Phago-Mixotrophic Mode of Nutrition.</title>
        <authorList>
            <person name="Burns J.A."/>
            <person name="Paasch A."/>
            <person name="Narechania A."/>
            <person name="Kim E."/>
        </authorList>
    </citation>
    <scope>NUCLEOTIDE SEQUENCE [LARGE SCALE GENOMIC DNA]</scope>
    <source>
        <strain evidence="2 3">PLY_AMNH</strain>
    </source>
</reference>
<gene>
    <name evidence="2" type="ORF">CYMTET_14025</name>
</gene>
<keyword evidence="3" id="KW-1185">Reference proteome</keyword>
<evidence type="ECO:0000256" key="1">
    <source>
        <dbReference type="SAM" id="MobiDB-lite"/>
    </source>
</evidence>
<feature type="region of interest" description="Disordered" evidence="1">
    <location>
        <begin position="142"/>
        <end position="185"/>
    </location>
</feature>
<evidence type="ECO:0000313" key="3">
    <source>
        <dbReference type="Proteomes" id="UP001190700"/>
    </source>
</evidence>
<name>A0AAE0GH78_9CHLO</name>
<feature type="compositionally biased region" description="Basic and acidic residues" evidence="1">
    <location>
        <begin position="175"/>
        <end position="185"/>
    </location>
</feature>
<protein>
    <submittedName>
        <fullName evidence="2">Uncharacterized protein</fullName>
    </submittedName>
</protein>
<accession>A0AAE0GH78</accession>
<dbReference type="EMBL" id="LGRX02005690">
    <property type="protein sequence ID" value="KAK3278006.1"/>
    <property type="molecule type" value="Genomic_DNA"/>
</dbReference>